<organism evidence="1 2">
    <name type="scientific">Thiorhodovibrio winogradskyi</name>
    <dbReference type="NCBI Taxonomy" id="77007"/>
    <lineage>
        <taxon>Bacteria</taxon>
        <taxon>Pseudomonadati</taxon>
        <taxon>Pseudomonadota</taxon>
        <taxon>Gammaproteobacteria</taxon>
        <taxon>Chromatiales</taxon>
        <taxon>Chromatiaceae</taxon>
        <taxon>Thiorhodovibrio</taxon>
    </lineage>
</organism>
<dbReference type="Proteomes" id="UP001432180">
    <property type="component" value="Chromosome"/>
</dbReference>
<sequence length="210" mass="24004">MRARRRYRQARWPAAASGAPLQVVVVCWSLSENPADLAHPVKPRMPSLLFGLLYQLLWDARLLLDIDDDELAFVGAAHARPLADWLQTHGSLPTLADLPGRRWNQPLRTRKRSPRCHVVENKVAMKWNEIQAAYPDTWLVVEAIQSHKEDNIFVADDIAVVEQCSDGAGAFSTYRRLHQLDPARDWIFAHTSRPHLRVEERPWVGIRAGR</sequence>
<name>A0ABZ0S392_9GAMM</name>
<keyword evidence="2" id="KW-1185">Reference proteome</keyword>
<accession>A0ABZ0S392</accession>
<evidence type="ECO:0000313" key="2">
    <source>
        <dbReference type="Proteomes" id="UP001432180"/>
    </source>
</evidence>
<evidence type="ECO:0000313" key="1">
    <source>
        <dbReference type="EMBL" id="WPL15213.1"/>
    </source>
</evidence>
<reference evidence="1 2" key="1">
    <citation type="journal article" date="2023" name="Microorganisms">
        <title>Thiorhodovibrio frisius and Trv. litoralis spp. nov., Two Novel Members from a Clade of Fastidious Purple Sulfur Bacteria That Exhibit Unique Red-Shifted Light-Harvesting Capabilities.</title>
        <authorList>
            <person name="Methner A."/>
            <person name="Kuzyk S.B."/>
            <person name="Petersen J."/>
            <person name="Bauer S."/>
            <person name="Brinkmann H."/>
            <person name="Sichau K."/>
            <person name="Wanner G."/>
            <person name="Wolf J."/>
            <person name="Neumann-Schaal M."/>
            <person name="Henke P."/>
            <person name="Tank M."/>
            <person name="Sproer C."/>
            <person name="Bunk B."/>
            <person name="Overmann J."/>
        </authorList>
    </citation>
    <scope>NUCLEOTIDE SEQUENCE [LARGE SCALE GENOMIC DNA]</scope>
    <source>
        <strain evidence="1 2">DSM 6702</strain>
    </source>
</reference>
<gene>
    <name evidence="1" type="ORF">Thiowin_00096</name>
</gene>
<dbReference type="EMBL" id="CP121472">
    <property type="protein sequence ID" value="WPL15213.1"/>
    <property type="molecule type" value="Genomic_DNA"/>
</dbReference>
<proteinExistence type="predicted"/>
<protein>
    <submittedName>
        <fullName evidence="1">Uncharacterized protein</fullName>
    </submittedName>
</protein>
<dbReference type="RefSeq" id="WP_328985799.1">
    <property type="nucleotide sequence ID" value="NZ_CP121472.1"/>
</dbReference>